<dbReference type="Gene3D" id="3.30.70.270">
    <property type="match status" value="1"/>
</dbReference>
<keyword evidence="3" id="KW-0408">Iron</keyword>
<dbReference type="InterPro" id="IPR050469">
    <property type="entry name" value="Diguanylate_Cyclase"/>
</dbReference>
<dbReference type="GO" id="GO:0052621">
    <property type="term" value="F:diguanylate cyclase activity"/>
    <property type="evidence" value="ECO:0007669"/>
    <property type="project" value="UniProtKB-EC"/>
</dbReference>
<sequence length="540" mass="59677">MPSFITNLMNLRSVLARWQADHDGIADAATTVNLKHLRWIAPVGAVINALHVLVLGTQYFSGAYQGVTLAWRTGLLIAHFIMGLTMIVFTIAVRQVDPTRPKYWDRQLPVGAVAVCLLFAVAIVTIDQLVTVNITPFLVGCLAMGVLFYVKPLQSGVLYLTATVGYFLCIGLTQNNLEQLLSNRLNGITIGILGWVLQFVMWRNFTTITCQQHLLAQTNAKLTDRQAELERLVRDDVLTGLPNRLAANERLHTEFVSMKRSNEGYAVLMMDIDFFKRVNDTHGHAVGDQVLQSVAKTIQVTLRESDFAARFGGEEFLALLPFTDLPAALRVAEKLRQAVESSADPVTGRITLSIGLSLATPDQASKDVAVREADDALYCAKRGGRNRVQVASESLEQAEPGDTATAKLLQLVWHATYESGDQTIDTQHRALFRHANKLLQAALDGCPQQELVALVKAFIAEVAQHFRDEEAIIIQAGYPGAVDHASLHRALIEKATDLTQRVSAGNLGVSELFMYLVHDMVKRHMLTADRKFFPYLQTGH</sequence>
<dbReference type="EMBL" id="MLJW01001656">
    <property type="protein sequence ID" value="OIQ77266.1"/>
    <property type="molecule type" value="Genomic_DNA"/>
</dbReference>
<dbReference type="PROSITE" id="PS50887">
    <property type="entry name" value="GGDEF"/>
    <property type="match status" value="1"/>
</dbReference>
<protein>
    <submittedName>
        <fullName evidence="6">Putative diguanylate cyclase AdrA</fullName>
        <ecNumber evidence="6">2.7.7.65</ecNumber>
    </submittedName>
</protein>
<dbReference type="NCBIfam" id="TIGR02481">
    <property type="entry name" value="hemeryth_dom"/>
    <property type="match status" value="1"/>
</dbReference>
<evidence type="ECO:0000256" key="3">
    <source>
        <dbReference type="ARBA" id="ARBA00023004"/>
    </source>
</evidence>
<dbReference type="InterPro" id="IPR012312">
    <property type="entry name" value="Hemerythrin-like"/>
</dbReference>
<feature type="domain" description="GGDEF" evidence="5">
    <location>
        <begin position="263"/>
        <end position="393"/>
    </location>
</feature>
<feature type="transmembrane region" description="Helical" evidence="4">
    <location>
        <begin position="73"/>
        <end position="96"/>
    </location>
</feature>
<keyword evidence="6" id="KW-0808">Transferase</keyword>
<name>A0A1J5Q1T3_9ZZZZ</name>
<evidence type="ECO:0000256" key="1">
    <source>
        <dbReference type="ARBA" id="ARBA00010587"/>
    </source>
</evidence>
<proteinExistence type="inferred from homology"/>
<dbReference type="Gene3D" id="1.20.120.50">
    <property type="entry name" value="Hemerythrin-like"/>
    <property type="match status" value="1"/>
</dbReference>
<feature type="transmembrane region" description="Helical" evidence="4">
    <location>
        <begin position="156"/>
        <end position="173"/>
    </location>
</feature>
<dbReference type="NCBIfam" id="TIGR00254">
    <property type="entry name" value="GGDEF"/>
    <property type="match status" value="1"/>
</dbReference>
<feature type="transmembrane region" description="Helical" evidence="4">
    <location>
        <begin position="185"/>
        <end position="202"/>
    </location>
</feature>
<dbReference type="FunFam" id="3.30.70.270:FF:000001">
    <property type="entry name" value="Diguanylate cyclase domain protein"/>
    <property type="match status" value="1"/>
</dbReference>
<dbReference type="InterPro" id="IPR000160">
    <property type="entry name" value="GGDEF_dom"/>
</dbReference>
<feature type="transmembrane region" description="Helical" evidence="4">
    <location>
        <begin position="108"/>
        <end position="126"/>
    </location>
</feature>
<evidence type="ECO:0000256" key="2">
    <source>
        <dbReference type="ARBA" id="ARBA00022723"/>
    </source>
</evidence>
<keyword evidence="4" id="KW-0812">Transmembrane</keyword>
<comment type="caution">
    <text evidence="6">The sequence shown here is derived from an EMBL/GenBank/DDBJ whole genome shotgun (WGS) entry which is preliminary data.</text>
</comment>
<dbReference type="CDD" id="cd01949">
    <property type="entry name" value="GGDEF"/>
    <property type="match status" value="1"/>
</dbReference>
<feature type="transmembrane region" description="Helical" evidence="4">
    <location>
        <begin position="39"/>
        <end position="61"/>
    </location>
</feature>
<organism evidence="6">
    <name type="scientific">mine drainage metagenome</name>
    <dbReference type="NCBI Taxonomy" id="410659"/>
    <lineage>
        <taxon>unclassified sequences</taxon>
        <taxon>metagenomes</taxon>
        <taxon>ecological metagenomes</taxon>
    </lineage>
</organism>
<evidence type="ECO:0000259" key="5">
    <source>
        <dbReference type="PROSITE" id="PS50887"/>
    </source>
</evidence>
<dbReference type="Pfam" id="PF00990">
    <property type="entry name" value="GGDEF"/>
    <property type="match status" value="1"/>
</dbReference>
<dbReference type="InterPro" id="IPR029787">
    <property type="entry name" value="Nucleotide_cyclase"/>
</dbReference>
<dbReference type="InterPro" id="IPR035938">
    <property type="entry name" value="Hemerythrin-like_sf"/>
</dbReference>
<dbReference type="PANTHER" id="PTHR45138">
    <property type="entry name" value="REGULATORY COMPONENTS OF SENSORY TRANSDUCTION SYSTEM"/>
    <property type="match status" value="1"/>
</dbReference>
<dbReference type="SMART" id="SM00267">
    <property type="entry name" value="GGDEF"/>
    <property type="match status" value="1"/>
</dbReference>
<keyword evidence="2" id="KW-0479">Metal-binding</keyword>
<accession>A0A1J5Q1T3</accession>
<keyword evidence="6" id="KW-0548">Nucleotidyltransferase</keyword>
<dbReference type="GO" id="GO:0046872">
    <property type="term" value="F:metal ion binding"/>
    <property type="evidence" value="ECO:0007669"/>
    <property type="project" value="UniProtKB-KW"/>
</dbReference>
<gene>
    <name evidence="6" type="primary">adrA_9</name>
    <name evidence="6" type="ORF">GALL_410390</name>
</gene>
<comment type="similarity">
    <text evidence="1">Belongs to the hemerythrin family.</text>
</comment>
<keyword evidence="4" id="KW-0472">Membrane</keyword>
<dbReference type="InterPro" id="IPR012827">
    <property type="entry name" value="Hemerythrin_metal-bd"/>
</dbReference>
<dbReference type="AlphaFoldDB" id="A0A1J5Q1T3"/>
<evidence type="ECO:0000313" key="6">
    <source>
        <dbReference type="EMBL" id="OIQ77266.1"/>
    </source>
</evidence>
<reference evidence="6" key="1">
    <citation type="submission" date="2016-10" db="EMBL/GenBank/DDBJ databases">
        <title>Sequence of Gallionella enrichment culture.</title>
        <authorList>
            <person name="Poehlein A."/>
            <person name="Muehling M."/>
            <person name="Daniel R."/>
        </authorList>
    </citation>
    <scope>NUCLEOTIDE SEQUENCE</scope>
</reference>
<dbReference type="InterPro" id="IPR043128">
    <property type="entry name" value="Rev_trsase/Diguanyl_cyclase"/>
</dbReference>
<dbReference type="Pfam" id="PF01814">
    <property type="entry name" value="Hemerythrin"/>
    <property type="match status" value="1"/>
</dbReference>
<dbReference type="SUPFAM" id="SSF55073">
    <property type="entry name" value="Nucleotide cyclase"/>
    <property type="match status" value="1"/>
</dbReference>
<evidence type="ECO:0000256" key="4">
    <source>
        <dbReference type="SAM" id="Phobius"/>
    </source>
</evidence>
<dbReference type="PANTHER" id="PTHR45138:SF9">
    <property type="entry name" value="DIGUANYLATE CYCLASE DGCM-RELATED"/>
    <property type="match status" value="1"/>
</dbReference>
<dbReference type="EC" id="2.7.7.65" evidence="6"/>
<keyword evidence="4" id="KW-1133">Transmembrane helix</keyword>
<dbReference type="SUPFAM" id="SSF47188">
    <property type="entry name" value="Hemerythrin-like"/>
    <property type="match status" value="1"/>
</dbReference>
<dbReference type="CDD" id="cd12107">
    <property type="entry name" value="Hemerythrin"/>
    <property type="match status" value="1"/>
</dbReference>